<feature type="region of interest" description="Disordered" evidence="1">
    <location>
        <begin position="92"/>
        <end position="262"/>
    </location>
</feature>
<dbReference type="OrthoDB" id="296767at2759"/>
<dbReference type="Pfam" id="PF08578">
    <property type="entry name" value="DUF1765"/>
    <property type="match status" value="1"/>
</dbReference>
<protein>
    <recommendedName>
        <fullName evidence="4">DUF1765-domain-containing protein</fullName>
    </recommendedName>
</protein>
<feature type="region of interest" description="Disordered" evidence="1">
    <location>
        <begin position="1044"/>
        <end position="1081"/>
    </location>
</feature>
<dbReference type="GeneID" id="55991502"/>
<dbReference type="PANTHER" id="PTHR37988">
    <property type="entry name" value="UPF0592 MEMBRANE PROTEIN C7D4.03C"/>
    <property type="match status" value="1"/>
</dbReference>
<dbReference type="KEGG" id="trg:TRUGW13939_04000"/>
<feature type="compositionally biased region" description="Low complexity" evidence="1">
    <location>
        <begin position="62"/>
        <end position="73"/>
    </location>
</feature>
<feature type="compositionally biased region" description="Polar residues" evidence="1">
    <location>
        <begin position="187"/>
        <end position="200"/>
    </location>
</feature>
<feature type="compositionally biased region" description="Polar residues" evidence="1">
    <location>
        <begin position="971"/>
        <end position="987"/>
    </location>
</feature>
<feature type="region of interest" description="Disordered" evidence="1">
    <location>
        <begin position="938"/>
        <end position="998"/>
    </location>
</feature>
<reference evidence="3" key="1">
    <citation type="submission" date="2020-06" db="EMBL/GenBank/DDBJ databases">
        <title>A chromosome-scale genome assembly of Talaromyces rugulosus W13939.</title>
        <authorList>
            <person name="Wang B."/>
            <person name="Guo L."/>
            <person name="Ye K."/>
            <person name="Wang L."/>
        </authorList>
    </citation>
    <scope>NUCLEOTIDE SEQUENCE [LARGE SCALE GENOMIC DNA]</scope>
    <source>
        <strain evidence="3">W13939</strain>
    </source>
</reference>
<dbReference type="InterPro" id="IPR013887">
    <property type="entry name" value="UPF0592"/>
</dbReference>
<dbReference type="AlphaFoldDB" id="A0A7H8QVG9"/>
<sequence>MALLSDVLQAQQLPPQPNPPSIQSAADPRSPPSLHRAASFDSAKEEEGDHGPGSPGVKRTFSDLSLSSSSKNDLSFRENLFAGKEILRRVTLRSPNKSKAAVPRSIPRESPKVPATTSANGNTLKQKPTLTVTGNGMEDIGGESRLQPPVRPTKARSVSGKIATLARVPWMASSRSPSPASTDSKRGTSTSREQSPTRVSQPGVADDASLRSEQATPADLPEDSSRRTGNKRARRPLSAFVPRTKSADPSPTPPSPSLRGRKSLDQVMPHHVSTADLPPLPKAPVISLPSTIDPPRKKDQLWSVFRSLEADLHKFQAKSTNLKVNVIRSSLLPFLSRYVSHPSLNSLRPEDLDRRVNILNKWWTALLAMLHGRNHQSVSGTDRPAYLEAMTGIMMRMEWQIPYQPHAFSATSSKSSLESSSDDFLVESIYHNVRNIFNQNLLSQMSFVVDRMSVKQAPASLVIFCGQACAYAFYFCPGIADMLVRLWNIPADILRRIFTDPSIHKGLGVRSIARDLAVGFPLPVRPLAFASHAAVAKYFRQPLNLPLSAVHIQWHGPWVSRWCGRDSDLFFVFVKHFHILHCNFLSARTEYSQRIFAPAMLLVQGQLLVVLEDTIYRQSSSQMPENTATSSVTFDDLMGGPDAAMSALPLGGANCQRSMTENRLITLLRDLLSDPSPNLEQARRSYTDTFMRTLKSAARRISLFDHNACFILCDFVEEAAPLVNRYSRKIMEDVFDWPFWVDVCKQMTRSQNSLTEVRLFAFVFSIWKTWTSDPKRHRELCELFLLNDEYFYHYFSHWSPMVRAYFHRLLCWRVARFNEYPTPVDSEIYELFLDKLEQVWAYYLSTQSKAAKERKTPLSSAPCTPAPGRRILIIRCDNQQPSPTNLFTSFDRVTTPPSTLNNGGYRSHGVLTVDPSGFPPESQSAPKRRWNMLKSMFTATNNPKPGEVTPPGSSDESETTNPVDNFMGDSITPTTSSSSQDSGNQAASDGDSSHELQNPHQPYIFKFSLEWHQWSGPSKNRRLYAPGLPNSTFIHVQRLRTSALSGPATDDEPPTDDCIDELKGDQRDTDTSTASTSNSYATNKTSVDEAEAFDTSKLRNERLVASKYAGRALAEWSQVVSECDNFYERRRDEGVPSDDLVEIPTLSVDSFRK</sequence>
<feature type="region of interest" description="Disordered" evidence="1">
    <location>
        <begin position="1"/>
        <end position="77"/>
    </location>
</feature>
<feature type="compositionally biased region" description="Acidic residues" evidence="1">
    <location>
        <begin position="1049"/>
        <end position="1059"/>
    </location>
</feature>
<feature type="region of interest" description="Disordered" evidence="1">
    <location>
        <begin position="897"/>
        <end position="926"/>
    </location>
</feature>
<evidence type="ECO:0008006" key="4">
    <source>
        <dbReference type="Google" id="ProtNLM"/>
    </source>
</evidence>
<name>A0A7H8QVG9_TALRU</name>
<accession>A0A7H8QVG9</accession>
<evidence type="ECO:0000313" key="3">
    <source>
        <dbReference type="Proteomes" id="UP000509510"/>
    </source>
</evidence>
<feature type="compositionally biased region" description="Basic and acidic residues" evidence="1">
    <location>
        <begin position="1060"/>
        <end position="1070"/>
    </location>
</feature>
<feature type="compositionally biased region" description="Low complexity" evidence="1">
    <location>
        <begin position="1071"/>
        <end position="1081"/>
    </location>
</feature>
<feature type="compositionally biased region" description="Polar residues" evidence="1">
    <location>
        <begin position="951"/>
        <end position="963"/>
    </location>
</feature>
<proteinExistence type="predicted"/>
<keyword evidence="3" id="KW-1185">Reference proteome</keyword>
<evidence type="ECO:0000313" key="2">
    <source>
        <dbReference type="EMBL" id="QKX56893.1"/>
    </source>
</evidence>
<dbReference type="EMBL" id="CP055899">
    <property type="protein sequence ID" value="QKX56893.1"/>
    <property type="molecule type" value="Genomic_DNA"/>
</dbReference>
<dbReference type="Proteomes" id="UP000509510">
    <property type="component" value="Chromosome II"/>
</dbReference>
<dbReference type="RefSeq" id="XP_035343071.1">
    <property type="nucleotide sequence ID" value="XM_035487178.1"/>
</dbReference>
<gene>
    <name evidence="2" type="ORF">TRUGW13939_04000</name>
</gene>
<feature type="compositionally biased region" description="Low complexity" evidence="1">
    <location>
        <begin position="172"/>
        <end position="181"/>
    </location>
</feature>
<dbReference type="PANTHER" id="PTHR37988:SF1">
    <property type="entry name" value="UPF0592 MEMBRANE PROTEIN C7D4.03C"/>
    <property type="match status" value="1"/>
</dbReference>
<organism evidence="2 3">
    <name type="scientific">Talaromyces rugulosus</name>
    <name type="common">Penicillium rugulosum</name>
    <dbReference type="NCBI Taxonomy" id="121627"/>
    <lineage>
        <taxon>Eukaryota</taxon>
        <taxon>Fungi</taxon>
        <taxon>Dikarya</taxon>
        <taxon>Ascomycota</taxon>
        <taxon>Pezizomycotina</taxon>
        <taxon>Eurotiomycetes</taxon>
        <taxon>Eurotiomycetidae</taxon>
        <taxon>Eurotiales</taxon>
        <taxon>Trichocomaceae</taxon>
        <taxon>Talaromyces</taxon>
        <taxon>Talaromyces sect. Islandici</taxon>
    </lineage>
</organism>
<evidence type="ECO:0000256" key="1">
    <source>
        <dbReference type="SAM" id="MobiDB-lite"/>
    </source>
</evidence>
<feature type="compositionally biased region" description="Polar residues" evidence="1">
    <location>
        <begin position="115"/>
        <end position="134"/>
    </location>
</feature>